<reference evidence="6 7" key="1">
    <citation type="journal article" date="2016" name="Mol. Biol. Evol.">
        <title>Comparative Genomics of Early-Diverging Mushroom-Forming Fungi Provides Insights into the Origins of Lignocellulose Decay Capabilities.</title>
        <authorList>
            <person name="Nagy L.G."/>
            <person name="Riley R."/>
            <person name="Tritt A."/>
            <person name="Adam C."/>
            <person name="Daum C."/>
            <person name="Floudas D."/>
            <person name="Sun H."/>
            <person name="Yadav J.S."/>
            <person name="Pangilinan J."/>
            <person name="Larsson K.H."/>
            <person name="Matsuura K."/>
            <person name="Barry K."/>
            <person name="Labutti K."/>
            <person name="Kuo R."/>
            <person name="Ohm R.A."/>
            <person name="Bhattacharya S.S."/>
            <person name="Shirouzu T."/>
            <person name="Yoshinaga Y."/>
            <person name="Martin F.M."/>
            <person name="Grigoriev I.V."/>
            <person name="Hibbett D.S."/>
        </authorList>
    </citation>
    <scope>NUCLEOTIDE SEQUENCE [LARGE SCALE GENOMIC DNA]</scope>
    <source>
        <strain evidence="6 7">HHB12733</strain>
    </source>
</reference>
<dbReference type="OrthoDB" id="2213137at2759"/>
<evidence type="ECO:0000256" key="1">
    <source>
        <dbReference type="ARBA" id="ARBA00004141"/>
    </source>
</evidence>
<feature type="region of interest" description="Disordered" evidence="3">
    <location>
        <begin position="1"/>
        <end position="28"/>
    </location>
</feature>
<feature type="transmembrane region" description="Helical" evidence="4">
    <location>
        <begin position="319"/>
        <end position="338"/>
    </location>
</feature>
<dbReference type="Pfam" id="PF07690">
    <property type="entry name" value="MFS_1"/>
    <property type="match status" value="1"/>
</dbReference>
<dbReference type="InterPro" id="IPR050327">
    <property type="entry name" value="Proton-linked_MCT"/>
</dbReference>
<dbReference type="GO" id="GO:0016020">
    <property type="term" value="C:membrane"/>
    <property type="evidence" value="ECO:0007669"/>
    <property type="project" value="UniProtKB-SubCell"/>
</dbReference>
<feature type="transmembrane region" description="Helical" evidence="4">
    <location>
        <begin position="90"/>
        <end position="110"/>
    </location>
</feature>
<dbReference type="InterPro" id="IPR036259">
    <property type="entry name" value="MFS_trans_sf"/>
</dbReference>
<feature type="transmembrane region" description="Helical" evidence="4">
    <location>
        <begin position="146"/>
        <end position="167"/>
    </location>
</feature>
<dbReference type="PANTHER" id="PTHR11360">
    <property type="entry name" value="MONOCARBOXYLATE TRANSPORTER"/>
    <property type="match status" value="1"/>
</dbReference>
<sequence length="365" mass="40137">MDLGTMELTDLAETQQASRGTEAQRSESERELLATELAPVDRGRQAWTFVMAAFILETFVWGFGFCFGVFQNYLTSYPDSPFLGSTPTLISVIGTTSLAVSYLVGFGSIALLRRFDRDVKKILWTSLVVAIGSLILSSFATQVWQLILLQGAAFGTAAGILYAPALLWVPEWFVARRGLASGLIFCGSGFGGALFPVVVGALLEKSGFRWTLRIWAVLFGIFTGLATWFVRPRVPVSRVRHARLAPIDWTFFKHPSFIIVALTTLIQALAYFPISLYMPTYTSALGLPPVNGQLVLSTFNACSVVIFGYLCDRVSYSRVIMISGLGAALSAYLVWGFARNLGLIFAFVILFGSLVSRSIFLYEER</sequence>
<dbReference type="SUPFAM" id="SSF103473">
    <property type="entry name" value="MFS general substrate transporter"/>
    <property type="match status" value="1"/>
</dbReference>
<comment type="similarity">
    <text evidence="2">Belongs to the major facilitator superfamily. Monocarboxylate porter (TC 2.A.1.13) family.</text>
</comment>
<keyword evidence="4" id="KW-0812">Transmembrane</keyword>
<feature type="transmembrane region" description="Helical" evidence="4">
    <location>
        <begin position="210"/>
        <end position="230"/>
    </location>
</feature>
<dbReference type="EMBL" id="KV423963">
    <property type="protein sequence ID" value="KZT57503.1"/>
    <property type="molecule type" value="Genomic_DNA"/>
</dbReference>
<evidence type="ECO:0000313" key="7">
    <source>
        <dbReference type="Proteomes" id="UP000076842"/>
    </source>
</evidence>
<evidence type="ECO:0000256" key="2">
    <source>
        <dbReference type="ARBA" id="ARBA00006727"/>
    </source>
</evidence>
<feature type="transmembrane region" description="Helical" evidence="4">
    <location>
        <begin position="251"/>
        <end position="274"/>
    </location>
</feature>
<evidence type="ECO:0000256" key="4">
    <source>
        <dbReference type="SAM" id="Phobius"/>
    </source>
</evidence>
<feature type="compositionally biased region" description="Polar residues" evidence="3">
    <location>
        <begin position="12"/>
        <end position="21"/>
    </location>
</feature>
<feature type="domain" description="Major facilitator superfamily (MFS) profile" evidence="5">
    <location>
        <begin position="50"/>
        <end position="365"/>
    </location>
</feature>
<keyword evidence="7" id="KW-1185">Reference proteome</keyword>
<accession>A0A165G209</accession>
<keyword evidence="4" id="KW-0472">Membrane</keyword>
<dbReference type="InterPro" id="IPR020846">
    <property type="entry name" value="MFS_dom"/>
</dbReference>
<feature type="transmembrane region" description="Helical" evidence="4">
    <location>
        <begin position="179"/>
        <end position="198"/>
    </location>
</feature>
<feature type="transmembrane region" description="Helical" evidence="4">
    <location>
        <begin position="122"/>
        <end position="140"/>
    </location>
</feature>
<feature type="transmembrane region" description="Helical" evidence="4">
    <location>
        <begin position="46"/>
        <end position="70"/>
    </location>
</feature>
<dbReference type="GO" id="GO:0022857">
    <property type="term" value="F:transmembrane transporter activity"/>
    <property type="evidence" value="ECO:0007669"/>
    <property type="project" value="InterPro"/>
</dbReference>
<feature type="transmembrane region" description="Helical" evidence="4">
    <location>
        <begin position="294"/>
        <end position="312"/>
    </location>
</feature>
<name>A0A165G209_9BASI</name>
<dbReference type="AlphaFoldDB" id="A0A165G209"/>
<comment type="subcellular location">
    <subcellularLocation>
        <location evidence="1">Membrane</location>
        <topology evidence="1">Multi-pass membrane protein</topology>
    </subcellularLocation>
</comment>
<protein>
    <submittedName>
        <fullName evidence="6">MFS general substrate transporter</fullName>
    </submittedName>
</protein>
<evidence type="ECO:0000313" key="6">
    <source>
        <dbReference type="EMBL" id="KZT57503.1"/>
    </source>
</evidence>
<dbReference type="InParanoid" id="A0A165G209"/>
<dbReference type="InterPro" id="IPR011701">
    <property type="entry name" value="MFS"/>
</dbReference>
<evidence type="ECO:0000259" key="5">
    <source>
        <dbReference type="PROSITE" id="PS50850"/>
    </source>
</evidence>
<dbReference type="Gene3D" id="1.20.1250.20">
    <property type="entry name" value="MFS general substrate transporter like domains"/>
    <property type="match status" value="2"/>
</dbReference>
<proteinExistence type="inferred from homology"/>
<feature type="transmembrane region" description="Helical" evidence="4">
    <location>
        <begin position="344"/>
        <end position="362"/>
    </location>
</feature>
<dbReference type="PROSITE" id="PS50850">
    <property type="entry name" value="MFS"/>
    <property type="match status" value="1"/>
</dbReference>
<keyword evidence="4" id="KW-1133">Transmembrane helix</keyword>
<gene>
    <name evidence="6" type="ORF">CALCODRAFT_496148</name>
</gene>
<evidence type="ECO:0000256" key="3">
    <source>
        <dbReference type="SAM" id="MobiDB-lite"/>
    </source>
</evidence>
<dbReference type="Proteomes" id="UP000076842">
    <property type="component" value="Unassembled WGS sequence"/>
</dbReference>
<dbReference type="PANTHER" id="PTHR11360:SF287">
    <property type="entry name" value="MFS MONOCARBOXYLATE TRANSPORTER"/>
    <property type="match status" value="1"/>
</dbReference>
<organism evidence="6 7">
    <name type="scientific">Calocera cornea HHB12733</name>
    <dbReference type="NCBI Taxonomy" id="1353952"/>
    <lineage>
        <taxon>Eukaryota</taxon>
        <taxon>Fungi</taxon>
        <taxon>Dikarya</taxon>
        <taxon>Basidiomycota</taxon>
        <taxon>Agaricomycotina</taxon>
        <taxon>Dacrymycetes</taxon>
        <taxon>Dacrymycetales</taxon>
        <taxon>Dacrymycetaceae</taxon>
        <taxon>Calocera</taxon>
    </lineage>
</organism>